<comment type="caution">
    <text evidence="2">The sequence shown here is derived from an EMBL/GenBank/DDBJ whole genome shotgun (WGS) entry which is preliminary data.</text>
</comment>
<dbReference type="EMBL" id="ADBV01015577">
    <property type="protein sequence ID" value="EJW72707.1"/>
    <property type="molecule type" value="Genomic_DNA"/>
</dbReference>
<protein>
    <submittedName>
        <fullName evidence="2">Uncharacterized protein</fullName>
    </submittedName>
</protein>
<organism evidence="2 3">
    <name type="scientific">Wuchereria bancrofti</name>
    <dbReference type="NCBI Taxonomy" id="6293"/>
    <lineage>
        <taxon>Eukaryota</taxon>
        <taxon>Metazoa</taxon>
        <taxon>Ecdysozoa</taxon>
        <taxon>Nematoda</taxon>
        <taxon>Chromadorea</taxon>
        <taxon>Rhabditida</taxon>
        <taxon>Spirurina</taxon>
        <taxon>Spiruromorpha</taxon>
        <taxon>Filarioidea</taxon>
        <taxon>Onchocercidae</taxon>
        <taxon>Wuchereria</taxon>
    </lineage>
</organism>
<reference evidence="3" key="1">
    <citation type="submission" date="2012-08" db="EMBL/GenBank/DDBJ databases">
        <title>The Genome Sequence of Wuchereria bancrofti.</title>
        <authorList>
            <person name="Nutman T.B."/>
            <person name="Fink D.L."/>
            <person name="Russ C."/>
            <person name="Young S."/>
            <person name="Zeng Q."/>
            <person name="Koehrsen M."/>
            <person name="Alvarado L."/>
            <person name="Berlin A."/>
            <person name="Chapman S.B."/>
            <person name="Chen Z."/>
            <person name="Freedman E."/>
            <person name="Gellesch M."/>
            <person name="Goldberg J."/>
            <person name="Griggs A."/>
            <person name="Gujja S."/>
            <person name="Heilman E.R."/>
            <person name="Heiman D."/>
            <person name="Hepburn T."/>
            <person name="Howarth C."/>
            <person name="Jen D."/>
            <person name="Larson L."/>
            <person name="Lewis B."/>
            <person name="Mehta T."/>
            <person name="Park D."/>
            <person name="Pearson M."/>
            <person name="Roberts A."/>
            <person name="Saif S."/>
            <person name="Shea T."/>
            <person name="Shenoy N."/>
            <person name="Sisk P."/>
            <person name="Stolte C."/>
            <person name="Sykes S."/>
            <person name="Walk T."/>
            <person name="White J."/>
            <person name="Yandava C."/>
            <person name="Haas B."/>
            <person name="Henn M.R."/>
            <person name="Nusbaum C."/>
            <person name="Birren B."/>
        </authorList>
    </citation>
    <scope>NUCLEOTIDE SEQUENCE [LARGE SCALE GENOMIC DNA]</scope>
    <source>
        <strain evidence="3">NA</strain>
    </source>
</reference>
<feature type="compositionally biased region" description="Basic and acidic residues" evidence="1">
    <location>
        <begin position="36"/>
        <end position="53"/>
    </location>
</feature>
<evidence type="ECO:0000313" key="3">
    <source>
        <dbReference type="Proteomes" id="UP000004810"/>
    </source>
</evidence>
<dbReference type="Proteomes" id="UP000004810">
    <property type="component" value="Unassembled WGS sequence"/>
</dbReference>
<proteinExistence type="predicted"/>
<dbReference type="AlphaFoldDB" id="J9E6U6"/>
<gene>
    <name evidence="2" type="ORF">WUBG_16381</name>
</gene>
<evidence type="ECO:0000313" key="2">
    <source>
        <dbReference type="EMBL" id="EJW72707.1"/>
    </source>
</evidence>
<feature type="region of interest" description="Disordered" evidence="1">
    <location>
        <begin position="20"/>
        <end position="53"/>
    </location>
</feature>
<accession>J9E6U6</accession>
<name>J9E6U6_WUCBA</name>
<evidence type="ECO:0000256" key="1">
    <source>
        <dbReference type="SAM" id="MobiDB-lite"/>
    </source>
</evidence>
<sequence length="53" mass="6228">MGMKSLNVISWHYQTPERRALKRNRLGPPDVYPQDVKQEEDNLGADRLKKGYQ</sequence>
<feature type="non-terminal residue" evidence="2">
    <location>
        <position position="53"/>
    </location>
</feature>